<feature type="transmembrane region" description="Helical" evidence="10">
    <location>
        <begin position="225"/>
        <end position="244"/>
    </location>
</feature>
<gene>
    <name evidence="12" type="ORF">CC1G_10503</name>
</gene>
<reference evidence="12 13" key="1">
    <citation type="journal article" date="2010" name="Proc. Natl. Acad. Sci. U.S.A.">
        <title>Insights into evolution of multicellular fungi from the assembled chromosomes of the mushroom Coprinopsis cinerea (Coprinus cinereus).</title>
        <authorList>
            <person name="Stajich J.E."/>
            <person name="Wilke S.K."/>
            <person name="Ahren D."/>
            <person name="Au C.H."/>
            <person name="Birren B.W."/>
            <person name="Borodovsky M."/>
            <person name="Burns C."/>
            <person name="Canback B."/>
            <person name="Casselton L.A."/>
            <person name="Cheng C.K."/>
            <person name="Deng J."/>
            <person name="Dietrich F.S."/>
            <person name="Fargo D.C."/>
            <person name="Farman M.L."/>
            <person name="Gathman A.C."/>
            <person name="Goldberg J."/>
            <person name="Guigo R."/>
            <person name="Hoegger P.J."/>
            <person name="Hooker J.B."/>
            <person name="Huggins A."/>
            <person name="James T.Y."/>
            <person name="Kamada T."/>
            <person name="Kilaru S."/>
            <person name="Kodira C."/>
            <person name="Kues U."/>
            <person name="Kupfer D."/>
            <person name="Kwan H.S."/>
            <person name="Lomsadze A."/>
            <person name="Li W."/>
            <person name="Lilly W.W."/>
            <person name="Ma L.J."/>
            <person name="Mackey A.J."/>
            <person name="Manning G."/>
            <person name="Martin F."/>
            <person name="Muraguchi H."/>
            <person name="Natvig D.O."/>
            <person name="Palmerini H."/>
            <person name="Ramesh M.A."/>
            <person name="Rehmeyer C.J."/>
            <person name="Roe B.A."/>
            <person name="Shenoy N."/>
            <person name="Stanke M."/>
            <person name="Ter-Hovhannisyan V."/>
            <person name="Tunlid A."/>
            <person name="Velagapudi R."/>
            <person name="Vision T.J."/>
            <person name="Zeng Q."/>
            <person name="Zolan M.E."/>
            <person name="Pukkila P.J."/>
        </authorList>
    </citation>
    <scope>NUCLEOTIDE SEQUENCE [LARGE SCALE GENOMIC DNA]</scope>
    <source>
        <strain evidence="13">Okayama-7 / 130 / ATCC MYA-4618 / FGSC 9003</strain>
    </source>
</reference>
<dbReference type="InterPro" id="IPR007705">
    <property type="entry name" value="Vesicle_trsprt_v-SNARE_N"/>
</dbReference>
<dbReference type="SUPFAM" id="SSF47661">
    <property type="entry name" value="t-snare proteins"/>
    <property type="match status" value="1"/>
</dbReference>
<dbReference type="RefSeq" id="XP_001834629.1">
    <property type="nucleotide sequence ID" value="XM_001834577.1"/>
</dbReference>
<dbReference type="EMBL" id="AACS02000012">
    <property type="protein sequence ID" value="EAU87224.1"/>
    <property type="molecule type" value="Genomic_DNA"/>
</dbReference>
<dbReference type="Proteomes" id="UP000001861">
    <property type="component" value="Unassembled WGS sequence"/>
</dbReference>
<dbReference type="SUPFAM" id="SSF58038">
    <property type="entry name" value="SNARE fusion complex"/>
    <property type="match status" value="1"/>
</dbReference>
<dbReference type="GO" id="GO:0006896">
    <property type="term" value="P:Golgi to vacuole transport"/>
    <property type="evidence" value="ECO:0007669"/>
    <property type="project" value="TreeGrafter"/>
</dbReference>
<dbReference type="PANTHER" id="PTHR21230:SF26">
    <property type="entry name" value="VESICLE TRANSPORT THROUGH INTERACTION WITH T-SNARES HOMOLOG 1A"/>
    <property type="match status" value="1"/>
</dbReference>
<evidence type="ECO:0000256" key="2">
    <source>
        <dbReference type="ARBA" id="ARBA00006108"/>
    </source>
</evidence>
<comment type="subcellular location">
    <subcellularLocation>
        <location evidence="1">Membrane</location>
        <topology evidence="1">Single-pass type IV membrane protein</topology>
    </subcellularLocation>
</comment>
<dbReference type="CDD" id="cd15862">
    <property type="entry name" value="SNARE_Vti1"/>
    <property type="match status" value="1"/>
</dbReference>
<dbReference type="FunCoup" id="A8NL72">
    <property type="interactions" value="459"/>
</dbReference>
<evidence type="ECO:0000256" key="9">
    <source>
        <dbReference type="SAM" id="MobiDB-lite"/>
    </source>
</evidence>
<accession>A8NL72</accession>
<dbReference type="Gene3D" id="1.20.5.110">
    <property type="match status" value="1"/>
</dbReference>
<dbReference type="OMA" id="MEYEAND"/>
<dbReference type="Gene3D" id="1.20.58.400">
    <property type="entry name" value="t-snare proteins"/>
    <property type="match status" value="1"/>
</dbReference>
<dbReference type="PANTHER" id="PTHR21230">
    <property type="entry name" value="VESICLE TRANSPORT V-SNARE PROTEIN VTI1-RELATED"/>
    <property type="match status" value="1"/>
</dbReference>
<evidence type="ECO:0000259" key="11">
    <source>
        <dbReference type="Pfam" id="PF05008"/>
    </source>
</evidence>
<protein>
    <recommendedName>
        <fullName evidence="11">Vesicle transport v-SNARE N-terminal domain-containing protein</fullName>
    </recommendedName>
</protein>
<dbReference type="GO" id="GO:0031902">
    <property type="term" value="C:late endosome membrane"/>
    <property type="evidence" value="ECO:0007669"/>
    <property type="project" value="TreeGrafter"/>
</dbReference>
<dbReference type="InterPro" id="IPR010989">
    <property type="entry name" value="SNARE"/>
</dbReference>
<dbReference type="GO" id="GO:0031201">
    <property type="term" value="C:SNARE complex"/>
    <property type="evidence" value="ECO:0007669"/>
    <property type="project" value="TreeGrafter"/>
</dbReference>
<organism evidence="12 13">
    <name type="scientific">Coprinopsis cinerea (strain Okayama-7 / 130 / ATCC MYA-4618 / FGSC 9003)</name>
    <name type="common">Inky cap fungus</name>
    <name type="synonym">Hormographiella aspergillata</name>
    <dbReference type="NCBI Taxonomy" id="240176"/>
    <lineage>
        <taxon>Eukaryota</taxon>
        <taxon>Fungi</taxon>
        <taxon>Dikarya</taxon>
        <taxon>Basidiomycota</taxon>
        <taxon>Agaricomycotina</taxon>
        <taxon>Agaricomycetes</taxon>
        <taxon>Agaricomycetidae</taxon>
        <taxon>Agaricales</taxon>
        <taxon>Agaricineae</taxon>
        <taxon>Psathyrellaceae</taxon>
        <taxon>Coprinopsis</taxon>
    </lineage>
</organism>
<dbReference type="GO" id="GO:0012507">
    <property type="term" value="C:ER to Golgi transport vesicle membrane"/>
    <property type="evidence" value="ECO:0007669"/>
    <property type="project" value="TreeGrafter"/>
</dbReference>
<feature type="region of interest" description="Disordered" evidence="9">
    <location>
        <begin position="109"/>
        <end position="138"/>
    </location>
</feature>
<proteinExistence type="inferred from homology"/>
<dbReference type="VEuPathDB" id="FungiDB:CC1G_10503"/>
<dbReference type="GeneID" id="6011146"/>
<keyword evidence="3" id="KW-0813">Transport</keyword>
<dbReference type="OrthoDB" id="430637at2759"/>
<dbReference type="GO" id="GO:0005794">
    <property type="term" value="C:Golgi apparatus"/>
    <property type="evidence" value="ECO:0007669"/>
    <property type="project" value="TreeGrafter"/>
</dbReference>
<sequence length="248" mass="27591">MDPTPASLFDAYEQDFVHLLQGIREKLEGDARSGHGEQRKAALRKVEIELDEADDIVSQLEIELNGIPQSLKPPYLTRLKQAKSDLNKYKKMSRELHSVVARGDLLGGARGGGAYSRGSPSGARSPHSDNPYTDNPYTEDARLQSERARLLHGSHSLSDGSRRLQDSTSLALQTEAYGAEILGTLRGQREQIEGARDMLDTADRNIDRSSNTIGKMIIQMKKQRFIIAGIIAFFVALIILILYFKLVR</sequence>
<dbReference type="GO" id="GO:0048280">
    <property type="term" value="P:vesicle fusion with Golgi apparatus"/>
    <property type="evidence" value="ECO:0007669"/>
    <property type="project" value="TreeGrafter"/>
</dbReference>
<feature type="compositionally biased region" description="Low complexity" evidence="9">
    <location>
        <begin position="116"/>
        <end position="125"/>
    </location>
</feature>
<keyword evidence="6 10" id="KW-1133">Transmembrane helix</keyword>
<name>A8NL72_COPC7</name>
<evidence type="ECO:0000256" key="5">
    <source>
        <dbReference type="ARBA" id="ARBA00022927"/>
    </source>
</evidence>
<feature type="domain" description="Vesicle transport v-SNARE N-terminal" evidence="11">
    <location>
        <begin position="7"/>
        <end position="95"/>
    </location>
</feature>
<dbReference type="KEGG" id="cci:CC1G_10503"/>
<evidence type="ECO:0000256" key="10">
    <source>
        <dbReference type="SAM" id="Phobius"/>
    </source>
</evidence>
<dbReference type="GO" id="GO:0005829">
    <property type="term" value="C:cytosol"/>
    <property type="evidence" value="ECO:0007669"/>
    <property type="project" value="GOC"/>
</dbReference>
<keyword evidence="7" id="KW-0175">Coiled coil</keyword>
<dbReference type="AlphaFoldDB" id="A8NL72"/>
<keyword evidence="13" id="KW-1185">Reference proteome</keyword>
<evidence type="ECO:0000313" key="13">
    <source>
        <dbReference type="Proteomes" id="UP000001861"/>
    </source>
</evidence>
<evidence type="ECO:0000256" key="1">
    <source>
        <dbReference type="ARBA" id="ARBA00004211"/>
    </source>
</evidence>
<dbReference type="GO" id="GO:0006886">
    <property type="term" value="P:intracellular protein transport"/>
    <property type="evidence" value="ECO:0007669"/>
    <property type="project" value="InterPro"/>
</dbReference>
<dbReference type="GO" id="GO:0005484">
    <property type="term" value="F:SNAP receptor activity"/>
    <property type="evidence" value="ECO:0007669"/>
    <property type="project" value="TreeGrafter"/>
</dbReference>
<dbReference type="Pfam" id="PF05008">
    <property type="entry name" value="V-SNARE"/>
    <property type="match status" value="1"/>
</dbReference>
<dbReference type="STRING" id="240176.A8NL72"/>
<comment type="caution">
    <text evidence="12">The sequence shown here is derived from an EMBL/GenBank/DDBJ whole genome shotgun (WGS) entry which is preliminary data.</text>
</comment>
<dbReference type="GO" id="GO:0006891">
    <property type="term" value="P:intra-Golgi vesicle-mediated transport"/>
    <property type="evidence" value="ECO:0007669"/>
    <property type="project" value="TreeGrafter"/>
</dbReference>
<comment type="similarity">
    <text evidence="2">Belongs to the VTI1 family.</text>
</comment>
<dbReference type="GO" id="GO:0016236">
    <property type="term" value="P:macroautophagy"/>
    <property type="evidence" value="ECO:0007669"/>
    <property type="project" value="TreeGrafter"/>
</dbReference>
<dbReference type="eggNOG" id="KOG1666">
    <property type="taxonomic scope" value="Eukaryota"/>
</dbReference>
<dbReference type="GO" id="GO:0005789">
    <property type="term" value="C:endoplasmic reticulum membrane"/>
    <property type="evidence" value="ECO:0007669"/>
    <property type="project" value="TreeGrafter"/>
</dbReference>
<dbReference type="GO" id="GO:0042147">
    <property type="term" value="P:retrograde transport, endosome to Golgi"/>
    <property type="evidence" value="ECO:0007669"/>
    <property type="project" value="TreeGrafter"/>
</dbReference>
<dbReference type="InParanoid" id="A8NL72"/>
<dbReference type="InterPro" id="IPR038407">
    <property type="entry name" value="v-SNARE_N_sf"/>
</dbReference>
<evidence type="ECO:0000256" key="7">
    <source>
        <dbReference type="ARBA" id="ARBA00023054"/>
    </source>
</evidence>
<evidence type="ECO:0000256" key="3">
    <source>
        <dbReference type="ARBA" id="ARBA00022448"/>
    </source>
</evidence>
<keyword evidence="5" id="KW-0653">Protein transport</keyword>
<evidence type="ECO:0000256" key="4">
    <source>
        <dbReference type="ARBA" id="ARBA00022692"/>
    </source>
</evidence>
<dbReference type="GO" id="GO:0000149">
    <property type="term" value="F:SNARE binding"/>
    <property type="evidence" value="ECO:0007669"/>
    <property type="project" value="TreeGrafter"/>
</dbReference>
<dbReference type="Pfam" id="PF12352">
    <property type="entry name" value="V-SNARE_C"/>
    <property type="match status" value="1"/>
</dbReference>
<keyword evidence="8 10" id="KW-0472">Membrane</keyword>
<keyword evidence="4 10" id="KW-0812">Transmembrane</keyword>
<evidence type="ECO:0000313" key="12">
    <source>
        <dbReference type="EMBL" id="EAU87224.1"/>
    </source>
</evidence>
<dbReference type="FunFam" id="1.20.5.110:FF:000002">
    <property type="entry name" value="Vesicle transport through interaction with t-SNAREsB"/>
    <property type="match status" value="1"/>
</dbReference>
<evidence type="ECO:0000256" key="8">
    <source>
        <dbReference type="ARBA" id="ARBA00023136"/>
    </source>
</evidence>
<evidence type="ECO:0000256" key="6">
    <source>
        <dbReference type="ARBA" id="ARBA00022989"/>
    </source>
</evidence>